<reference evidence="1" key="1">
    <citation type="submission" date="2022-12" db="EMBL/GenBank/DDBJ databases">
        <title>Genome Sequence of Lasiodiplodia mahajangana.</title>
        <authorList>
            <person name="Buettner E."/>
        </authorList>
    </citation>
    <scope>NUCLEOTIDE SEQUENCE</scope>
    <source>
        <strain evidence="1">VT137</strain>
    </source>
</reference>
<gene>
    <name evidence="1" type="ORF">O1611_g2487</name>
</gene>
<dbReference type="Proteomes" id="UP001153332">
    <property type="component" value="Unassembled WGS sequence"/>
</dbReference>
<protein>
    <submittedName>
        <fullName evidence="1">Uncharacterized protein</fullName>
    </submittedName>
</protein>
<dbReference type="EMBL" id="JAPUUL010000350">
    <property type="protein sequence ID" value="KAJ8131140.1"/>
    <property type="molecule type" value="Genomic_DNA"/>
</dbReference>
<evidence type="ECO:0000313" key="1">
    <source>
        <dbReference type="EMBL" id="KAJ8131140.1"/>
    </source>
</evidence>
<accession>A0ACC2JUR4</accession>
<organism evidence="1 2">
    <name type="scientific">Lasiodiplodia mahajangana</name>
    <dbReference type="NCBI Taxonomy" id="1108764"/>
    <lineage>
        <taxon>Eukaryota</taxon>
        <taxon>Fungi</taxon>
        <taxon>Dikarya</taxon>
        <taxon>Ascomycota</taxon>
        <taxon>Pezizomycotina</taxon>
        <taxon>Dothideomycetes</taxon>
        <taxon>Dothideomycetes incertae sedis</taxon>
        <taxon>Botryosphaeriales</taxon>
        <taxon>Botryosphaeriaceae</taxon>
        <taxon>Lasiodiplodia</taxon>
    </lineage>
</organism>
<comment type="caution">
    <text evidence="1">The sequence shown here is derived from an EMBL/GenBank/DDBJ whole genome shotgun (WGS) entry which is preliminary data.</text>
</comment>
<sequence>MTTQDGSTWDSVAWRRRFEATGPEEQPVYPRRAANEPSRICLPGELTDKGRGTSLAFGKQLRQLYVDQLGLLPKHLSDPGTVYVRTTSFPRALESVQQALYGLYPPNTSGSAPWNIVIRSPEEETLLPPMKSCARLAELRQEFSRRAAVKWNESDDMRYLSEKLGRWLPRGQPLAIDSRPRLSSVMDTINCSISHGLEARLPGAFYEERVRRAIDRIAVDERFYGYTVSREFRTLGAGEFIGGIVRRMVDQVKWKQGNSILQDSGSQPTAPPKFSLLGCHDYTLGATLASLGCLDGLDQWPPFTSNITFELFRKSQGPGIRHRLGLTWGTDQRGNGTRDISERSMEGRTSIEADILNEYFVRVKYNGRIMTIPGCRAEGSHLDGDESVCTLSAFKSIVDKFTPKSWHRACKSNLGAPPPIESDEAAGY</sequence>
<keyword evidence="2" id="KW-1185">Reference proteome</keyword>
<proteinExistence type="predicted"/>
<name>A0ACC2JUR4_9PEZI</name>
<evidence type="ECO:0000313" key="2">
    <source>
        <dbReference type="Proteomes" id="UP001153332"/>
    </source>
</evidence>